<dbReference type="RefSeq" id="XP_010278954.1">
    <property type="nucleotide sequence ID" value="XM_010280652.1"/>
</dbReference>
<dbReference type="InParanoid" id="A0A1U8BP67"/>
<dbReference type="Proteomes" id="UP000189703">
    <property type="component" value="Unplaced"/>
</dbReference>
<dbReference type="InterPro" id="IPR004864">
    <property type="entry name" value="LEA_2"/>
</dbReference>
<organism evidence="7 8">
    <name type="scientific">Nelumbo nucifera</name>
    <name type="common">Sacred lotus</name>
    <dbReference type="NCBI Taxonomy" id="4432"/>
    <lineage>
        <taxon>Eukaryota</taxon>
        <taxon>Viridiplantae</taxon>
        <taxon>Streptophyta</taxon>
        <taxon>Embryophyta</taxon>
        <taxon>Tracheophyta</taxon>
        <taxon>Spermatophyta</taxon>
        <taxon>Magnoliopsida</taxon>
        <taxon>Proteales</taxon>
        <taxon>Nelumbonaceae</taxon>
        <taxon>Nelumbo</taxon>
    </lineage>
</organism>
<gene>
    <name evidence="8" type="primary">LOC104612979</name>
</gene>
<dbReference type="InterPro" id="IPR044839">
    <property type="entry name" value="NDR1-like"/>
</dbReference>
<dbReference type="Pfam" id="PF03168">
    <property type="entry name" value="LEA_2"/>
    <property type="match status" value="1"/>
</dbReference>
<feature type="transmembrane region" description="Helical" evidence="5">
    <location>
        <begin position="24"/>
        <end position="48"/>
    </location>
</feature>
<evidence type="ECO:0000256" key="1">
    <source>
        <dbReference type="ARBA" id="ARBA00004167"/>
    </source>
</evidence>
<dbReference type="KEGG" id="nnu:104612979"/>
<keyword evidence="4 5" id="KW-0472">Membrane</keyword>
<dbReference type="PANTHER" id="PTHR31234:SF65">
    <property type="entry name" value="LATE EMBRYOGENESIS ABUNDANT PROTEIN, LEA_2 SUBGROUP"/>
    <property type="match status" value="1"/>
</dbReference>
<evidence type="ECO:0000313" key="7">
    <source>
        <dbReference type="Proteomes" id="UP000189703"/>
    </source>
</evidence>
<evidence type="ECO:0000259" key="6">
    <source>
        <dbReference type="Pfam" id="PF03168"/>
    </source>
</evidence>
<evidence type="ECO:0000256" key="4">
    <source>
        <dbReference type="ARBA" id="ARBA00023136"/>
    </source>
</evidence>
<dbReference type="OMA" id="DCHIIFG"/>
<evidence type="ECO:0000256" key="5">
    <source>
        <dbReference type="SAM" id="Phobius"/>
    </source>
</evidence>
<dbReference type="GO" id="GO:0016020">
    <property type="term" value="C:membrane"/>
    <property type="evidence" value="ECO:0007669"/>
    <property type="project" value="UniProtKB-SubCell"/>
</dbReference>
<dbReference type="Gene3D" id="2.60.40.1820">
    <property type="match status" value="1"/>
</dbReference>
<dbReference type="SUPFAM" id="SSF117070">
    <property type="entry name" value="LEA14-like"/>
    <property type="match status" value="1"/>
</dbReference>
<sequence>MTTESNQDPESKQQQEIKKRRWRILAVAVILSVLTLLVLCVILAFTVFKLKHPRTQLVSATVDGVAPRVSFPALKIELNITLDLEILVENPNRASFKHGPGKSLVFYRGKQVGEVDLAPGRIPARGSETIRARLTIEADEFVSELGNLIRDVSSGELVIDTASRIPGRITFLGFIKRHVVAVSQCQVAIGFPDLRVRRQECRNKTKL</sequence>
<dbReference type="OrthoDB" id="1910624at2759"/>
<keyword evidence="2 5" id="KW-0812">Transmembrane</keyword>
<dbReference type="eggNOG" id="ENOG502S0HQ">
    <property type="taxonomic scope" value="Eukaryota"/>
</dbReference>
<dbReference type="GeneID" id="104612979"/>
<evidence type="ECO:0000256" key="2">
    <source>
        <dbReference type="ARBA" id="ARBA00022692"/>
    </source>
</evidence>
<feature type="domain" description="Late embryogenesis abundant protein LEA-2 subgroup" evidence="6">
    <location>
        <begin position="86"/>
        <end position="181"/>
    </location>
</feature>
<protein>
    <submittedName>
        <fullName evidence="8">Uncharacterized protein LOC104612979</fullName>
    </submittedName>
</protein>
<reference evidence="8" key="1">
    <citation type="submission" date="2025-08" db="UniProtKB">
        <authorList>
            <consortium name="RefSeq"/>
        </authorList>
    </citation>
    <scope>IDENTIFICATION</scope>
</reference>
<evidence type="ECO:0000256" key="3">
    <source>
        <dbReference type="ARBA" id="ARBA00022989"/>
    </source>
</evidence>
<comment type="subcellular location">
    <subcellularLocation>
        <location evidence="1">Membrane</location>
        <topology evidence="1">Single-pass membrane protein</topology>
    </subcellularLocation>
</comment>
<keyword evidence="3 5" id="KW-1133">Transmembrane helix</keyword>
<accession>A0A1U8BP67</accession>
<dbReference type="PANTHER" id="PTHR31234">
    <property type="entry name" value="LATE EMBRYOGENESIS ABUNDANT (LEA) HYDROXYPROLINE-RICH GLYCOPROTEIN FAMILY"/>
    <property type="match status" value="1"/>
</dbReference>
<evidence type="ECO:0000313" key="8">
    <source>
        <dbReference type="RefSeq" id="XP_010278954.1"/>
    </source>
</evidence>
<proteinExistence type="predicted"/>
<dbReference type="AlphaFoldDB" id="A0A1U8BP67"/>
<keyword evidence="7" id="KW-1185">Reference proteome</keyword>
<name>A0A1U8BP67_NELNU</name>
<dbReference type="GO" id="GO:0098542">
    <property type="term" value="P:defense response to other organism"/>
    <property type="evidence" value="ECO:0007669"/>
    <property type="project" value="InterPro"/>
</dbReference>